<keyword evidence="7" id="KW-0547">Nucleotide-binding</keyword>
<dbReference type="PANTHER" id="PTHR23135">
    <property type="entry name" value="MUR LIGASE FAMILY MEMBER"/>
    <property type="match status" value="1"/>
</dbReference>
<name>S5T3L3_9CORY</name>
<feature type="binding site" evidence="7">
    <location>
        <begin position="426"/>
        <end position="429"/>
    </location>
    <ligand>
        <name>meso-2,6-diaminopimelate</name>
        <dbReference type="ChEBI" id="CHEBI:57791"/>
    </ligand>
</feature>
<dbReference type="InterPro" id="IPR036565">
    <property type="entry name" value="Mur-like_cat_sf"/>
</dbReference>
<dbReference type="KEGG" id="cmd:B841_08810"/>
<dbReference type="Proteomes" id="UP000015388">
    <property type="component" value="Chromosome"/>
</dbReference>
<dbReference type="InterPro" id="IPR013221">
    <property type="entry name" value="Mur_ligase_cen"/>
</dbReference>
<feature type="domain" description="Mur ligase N-terminal catalytic" evidence="9">
    <location>
        <begin position="37"/>
        <end position="80"/>
    </location>
</feature>
<comment type="similarity">
    <text evidence="1 7">Belongs to the MurCDEF family. MurE subfamily.</text>
</comment>
<dbReference type="NCBIfam" id="TIGR01085">
    <property type="entry name" value="murE"/>
    <property type="match status" value="1"/>
</dbReference>
<feature type="binding site" evidence="7">
    <location>
        <position position="484"/>
    </location>
    <ligand>
        <name>meso-2,6-diaminopimelate</name>
        <dbReference type="ChEBI" id="CHEBI:57791"/>
    </ligand>
</feature>
<keyword evidence="13" id="KW-1185">Reference proteome</keyword>
<keyword evidence="7" id="KW-0963">Cytoplasm</keyword>
<feature type="domain" description="Mur ligase central" evidence="11">
    <location>
        <begin position="124"/>
        <end position="331"/>
    </location>
</feature>
<dbReference type="SUPFAM" id="SSF53623">
    <property type="entry name" value="MurD-like peptide ligases, catalytic domain"/>
    <property type="match status" value="1"/>
</dbReference>
<evidence type="ECO:0000256" key="3">
    <source>
        <dbReference type="ARBA" id="ARBA00022960"/>
    </source>
</evidence>
<dbReference type="HAMAP" id="MF_00208">
    <property type="entry name" value="MurE"/>
    <property type="match status" value="1"/>
</dbReference>
<protein>
    <recommendedName>
        <fullName evidence="7">UDP-N-acetylmuramoyl-L-alanyl-D-glutamate--2,6-diaminopimelate ligase</fullName>
        <ecNumber evidence="7">6.3.2.13</ecNumber>
    </recommendedName>
    <alternativeName>
        <fullName evidence="7">Meso-A2pm-adding enzyme</fullName>
    </alternativeName>
    <alternativeName>
        <fullName evidence="7">Meso-diaminopimelate-adding enzyme</fullName>
    </alternativeName>
    <alternativeName>
        <fullName evidence="7">UDP-MurNAc-L-Ala-D-Glu:meso-diaminopimelate ligase</fullName>
    </alternativeName>
    <alternativeName>
        <fullName evidence="7">UDP-MurNAc-tripeptide synthetase</fullName>
    </alternativeName>
    <alternativeName>
        <fullName evidence="7">UDP-N-acetylmuramyl-tripeptide synthetase</fullName>
    </alternativeName>
</protein>
<dbReference type="AlphaFoldDB" id="S5T3L3"/>
<comment type="cofactor">
    <cofactor evidence="7">
        <name>Mg(2+)</name>
        <dbReference type="ChEBI" id="CHEBI:18420"/>
    </cofactor>
</comment>
<dbReference type="OrthoDB" id="9800958at2"/>
<accession>S5T3L3</accession>
<dbReference type="GO" id="GO:0005524">
    <property type="term" value="F:ATP binding"/>
    <property type="evidence" value="ECO:0007669"/>
    <property type="project" value="UniProtKB-UniRule"/>
</dbReference>
<dbReference type="SUPFAM" id="SSF63418">
    <property type="entry name" value="MurE/MurF N-terminal domain"/>
    <property type="match status" value="1"/>
</dbReference>
<sequence length="516" mass="54014">MAGTTPGQHQPPTLARLAELAGARIVGESPSALAAPVTAVDLDSTKLEPGALFAAVPGTRVHGASYAFDSPAGAILTDEDGLALLGQTDERRPILVVEDVRRVLGAVAAEVYGHPTRRMTVIGVTGTSGKTTTTYLLERGLMAAGHKVGLIGTTGTRIDGREVPTTLTTPEATTLQRLFKDMADDGITHVVMEVSSHALELGRVGAVEFDAAGFTNLSQDHLDFHPTMDDYFEAKALFFDPASAIRARRAVVCVDDEWGQTMARRAGDAMKVATRGQAGLGPEDVTARQLSQDATGAQRIALTRGERTLEVDLPLPGDFNIANAAVAVGLAAAVDVDLAAFTRGLEQVAVPGRMEAIAEGQDFTAVVDYAHKPAAVAAVLDTLRAQSGGGRVGIALGAGGDRDASKRAVMGAEAARRADLVIVTDDNPRTEEPAPIRAAVVAGAREVGSGAEIREIADRAEAIEALVAWARPGDTVVVTGKGHEIGQIVGSETRHFDDREEVRRALTERATQEKGQ</sequence>
<feature type="binding site" evidence="7">
    <location>
        <position position="44"/>
    </location>
    <ligand>
        <name>UDP-N-acetyl-alpha-D-muramoyl-L-alanyl-D-glutamate</name>
        <dbReference type="ChEBI" id="CHEBI:83900"/>
    </ligand>
</feature>
<feature type="binding site" evidence="7">
    <location>
        <begin position="126"/>
        <end position="132"/>
    </location>
    <ligand>
        <name>ATP</name>
        <dbReference type="ChEBI" id="CHEBI:30616"/>
    </ligand>
</feature>
<dbReference type="GO" id="GO:0071555">
    <property type="term" value="P:cell wall organization"/>
    <property type="evidence" value="ECO:0007669"/>
    <property type="project" value="UniProtKB-KW"/>
</dbReference>
<dbReference type="NCBIfam" id="NF001126">
    <property type="entry name" value="PRK00139.1-4"/>
    <property type="match status" value="1"/>
</dbReference>
<evidence type="ECO:0000259" key="10">
    <source>
        <dbReference type="Pfam" id="PF02875"/>
    </source>
</evidence>
<reference evidence="12 13" key="1">
    <citation type="submission" date="2012-11" db="EMBL/GenBank/DDBJ databases">
        <title>The complete genome sequence of Corynebacterium maris Coryn-1 (=DSM 45190).</title>
        <authorList>
            <person name="Schaffert L."/>
            <person name="Albersmeier A."/>
            <person name="Kalinowski J."/>
            <person name="Ruckert C."/>
        </authorList>
    </citation>
    <scope>NUCLEOTIDE SEQUENCE [LARGE SCALE GENOMIC DNA]</scope>
    <source>
        <strain evidence="13">Coryn-1</strain>
    </source>
</reference>
<dbReference type="InterPro" id="IPR036615">
    <property type="entry name" value="Mur_ligase_C_dom_sf"/>
</dbReference>
<dbReference type="InterPro" id="IPR005761">
    <property type="entry name" value="UDP-N-AcMur-Glu-dNH2Pim_ligase"/>
</dbReference>
<dbReference type="GO" id="GO:0008360">
    <property type="term" value="P:regulation of cell shape"/>
    <property type="evidence" value="ECO:0007669"/>
    <property type="project" value="UniProtKB-KW"/>
</dbReference>
<dbReference type="STRING" id="1224163.B841_08810"/>
<evidence type="ECO:0000256" key="6">
    <source>
        <dbReference type="ARBA" id="ARBA00023316"/>
    </source>
</evidence>
<gene>
    <name evidence="7 12" type="primary">murE</name>
    <name evidence="12" type="ORF">B841_08810</name>
</gene>
<dbReference type="EMBL" id="CP003924">
    <property type="protein sequence ID" value="AGS35235.1"/>
    <property type="molecule type" value="Genomic_DNA"/>
</dbReference>
<dbReference type="Pfam" id="PF02875">
    <property type="entry name" value="Mur_ligase_C"/>
    <property type="match status" value="1"/>
</dbReference>
<comment type="pathway">
    <text evidence="7 8">Cell wall biogenesis; peptidoglycan biosynthesis.</text>
</comment>
<dbReference type="Pfam" id="PF08245">
    <property type="entry name" value="Mur_ligase_M"/>
    <property type="match status" value="1"/>
</dbReference>
<keyword evidence="3 7" id="KW-0133">Cell shape</keyword>
<comment type="function">
    <text evidence="7">Catalyzes the addition of meso-diaminopimelic acid to the nucleotide precursor UDP-N-acetylmuramoyl-L-alanyl-D-glutamate (UMAG) in the biosynthesis of bacterial cell-wall peptidoglycan.</text>
</comment>
<keyword evidence="7" id="KW-0460">Magnesium</keyword>
<dbReference type="HOGENOM" id="CLU_022291_4_1_11"/>
<dbReference type="Gene3D" id="3.40.1190.10">
    <property type="entry name" value="Mur-like, catalytic domain"/>
    <property type="match status" value="1"/>
</dbReference>
<evidence type="ECO:0000256" key="1">
    <source>
        <dbReference type="ARBA" id="ARBA00005898"/>
    </source>
</evidence>
<keyword evidence="7 12" id="KW-0436">Ligase</keyword>
<evidence type="ECO:0000256" key="7">
    <source>
        <dbReference type="HAMAP-Rule" id="MF_00208"/>
    </source>
</evidence>
<comment type="caution">
    <text evidence="7">Lacks conserved residue(s) required for the propagation of feature annotation.</text>
</comment>
<dbReference type="UniPathway" id="UPA00219"/>
<dbReference type="NCBIfam" id="NF001124">
    <property type="entry name" value="PRK00139.1-2"/>
    <property type="match status" value="1"/>
</dbReference>
<keyword evidence="6 7" id="KW-0961">Cell wall biogenesis/degradation</keyword>
<organism evidence="12 13">
    <name type="scientific">Corynebacterium maris DSM 45190</name>
    <dbReference type="NCBI Taxonomy" id="1224163"/>
    <lineage>
        <taxon>Bacteria</taxon>
        <taxon>Bacillati</taxon>
        <taxon>Actinomycetota</taxon>
        <taxon>Actinomycetes</taxon>
        <taxon>Mycobacteriales</taxon>
        <taxon>Corynebacteriaceae</taxon>
        <taxon>Corynebacterium</taxon>
    </lineage>
</organism>
<proteinExistence type="inferred from homology"/>
<dbReference type="RefSeq" id="WP_020935168.1">
    <property type="nucleotide sequence ID" value="NC_021915.1"/>
</dbReference>
<dbReference type="GO" id="GO:0009252">
    <property type="term" value="P:peptidoglycan biosynthetic process"/>
    <property type="evidence" value="ECO:0007669"/>
    <property type="project" value="UniProtKB-UniRule"/>
</dbReference>
<dbReference type="SUPFAM" id="SSF53244">
    <property type="entry name" value="MurD-like peptide ligases, peptide-binding domain"/>
    <property type="match status" value="1"/>
</dbReference>
<dbReference type="PANTHER" id="PTHR23135:SF4">
    <property type="entry name" value="UDP-N-ACETYLMURAMOYL-L-ALANYL-D-GLUTAMATE--2,6-DIAMINOPIMELATE LIGASE MURE HOMOLOG, CHLOROPLASTIC"/>
    <property type="match status" value="1"/>
</dbReference>
<feature type="binding site" evidence="7">
    <location>
        <position position="42"/>
    </location>
    <ligand>
        <name>UDP-N-acetyl-alpha-D-muramoyl-L-alanyl-D-glutamate</name>
        <dbReference type="ChEBI" id="CHEBI:83900"/>
    </ligand>
</feature>
<comment type="PTM">
    <text evidence="7">Carboxylation is probably crucial for Mg(2+) binding and, consequently, for the gamma-phosphate positioning of ATP.</text>
</comment>
<dbReference type="GO" id="GO:0005737">
    <property type="term" value="C:cytoplasm"/>
    <property type="evidence" value="ECO:0007669"/>
    <property type="project" value="UniProtKB-SubCell"/>
</dbReference>
<keyword evidence="7" id="KW-0067">ATP-binding</keyword>
<dbReference type="eggNOG" id="COG0769">
    <property type="taxonomic scope" value="Bacteria"/>
</dbReference>
<evidence type="ECO:0000256" key="8">
    <source>
        <dbReference type="RuleBase" id="RU004135"/>
    </source>
</evidence>
<dbReference type="InterPro" id="IPR000713">
    <property type="entry name" value="Mur_ligase_N"/>
</dbReference>
<comment type="subcellular location">
    <subcellularLocation>
        <location evidence="7 8">Cytoplasm</location>
    </subcellularLocation>
</comment>
<feature type="domain" description="Mur ligase C-terminal" evidence="10">
    <location>
        <begin position="352"/>
        <end position="482"/>
    </location>
</feature>
<dbReference type="InterPro" id="IPR035911">
    <property type="entry name" value="MurE/MurF_N"/>
</dbReference>
<keyword evidence="4 7" id="KW-0573">Peptidoglycan synthesis</keyword>
<evidence type="ECO:0000256" key="5">
    <source>
        <dbReference type="ARBA" id="ARBA00023306"/>
    </source>
</evidence>
<dbReference type="Gene3D" id="3.90.190.20">
    <property type="entry name" value="Mur ligase, C-terminal domain"/>
    <property type="match status" value="1"/>
</dbReference>
<evidence type="ECO:0000256" key="4">
    <source>
        <dbReference type="ARBA" id="ARBA00022984"/>
    </source>
</evidence>
<feature type="binding site" evidence="7">
    <location>
        <position position="203"/>
    </location>
    <ligand>
        <name>UDP-N-acetyl-alpha-D-muramoyl-L-alanyl-D-glutamate</name>
        <dbReference type="ChEBI" id="CHEBI:83900"/>
    </ligand>
</feature>
<keyword evidence="5 7" id="KW-0131">Cell cycle</keyword>
<evidence type="ECO:0000259" key="11">
    <source>
        <dbReference type="Pfam" id="PF08245"/>
    </source>
</evidence>
<dbReference type="Pfam" id="PF01225">
    <property type="entry name" value="Mur_ligase"/>
    <property type="match status" value="1"/>
</dbReference>
<feature type="binding site" evidence="7">
    <location>
        <position position="402"/>
    </location>
    <ligand>
        <name>meso-2,6-diaminopimelate</name>
        <dbReference type="ChEBI" id="CHEBI:57791"/>
    </ligand>
</feature>
<dbReference type="InterPro" id="IPR004101">
    <property type="entry name" value="Mur_ligase_C"/>
</dbReference>
<evidence type="ECO:0000256" key="2">
    <source>
        <dbReference type="ARBA" id="ARBA00022618"/>
    </source>
</evidence>
<comment type="catalytic activity">
    <reaction evidence="7">
        <text>UDP-N-acetyl-alpha-D-muramoyl-L-alanyl-D-glutamate + meso-2,6-diaminopimelate + ATP = UDP-N-acetyl-alpha-D-muramoyl-L-alanyl-gamma-D-glutamyl-meso-2,6-diaminopimelate + ADP + phosphate + H(+)</text>
        <dbReference type="Rhea" id="RHEA:23676"/>
        <dbReference type="ChEBI" id="CHEBI:15378"/>
        <dbReference type="ChEBI" id="CHEBI:30616"/>
        <dbReference type="ChEBI" id="CHEBI:43474"/>
        <dbReference type="ChEBI" id="CHEBI:57791"/>
        <dbReference type="ChEBI" id="CHEBI:83900"/>
        <dbReference type="ChEBI" id="CHEBI:83905"/>
        <dbReference type="ChEBI" id="CHEBI:456216"/>
        <dbReference type="EC" id="6.3.2.13"/>
    </reaction>
</comment>
<feature type="short sequence motif" description="Meso-diaminopimelate recognition motif" evidence="7">
    <location>
        <begin position="426"/>
        <end position="429"/>
    </location>
</feature>
<dbReference type="GO" id="GO:0000287">
    <property type="term" value="F:magnesium ion binding"/>
    <property type="evidence" value="ECO:0007669"/>
    <property type="project" value="UniProtKB-UniRule"/>
</dbReference>
<feature type="binding site" evidence="7">
    <location>
        <begin position="168"/>
        <end position="169"/>
    </location>
    <ligand>
        <name>UDP-N-acetyl-alpha-D-muramoyl-L-alanyl-D-glutamate</name>
        <dbReference type="ChEBI" id="CHEBI:83900"/>
    </ligand>
</feature>
<evidence type="ECO:0000259" key="9">
    <source>
        <dbReference type="Pfam" id="PF01225"/>
    </source>
</evidence>
<feature type="modified residue" description="N6-carboxylysine" evidence="7">
    <location>
        <position position="235"/>
    </location>
</feature>
<keyword evidence="2 7" id="KW-0132">Cell division</keyword>
<evidence type="ECO:0000313" key="12">
    <source>
        <dbReference type="EMBL" id="AGS35235.1"/>
    </source>
</evidence>
<dbReference type="EC" id="6.3.2.13" evidence="7"/>
<dbReference type="GO" id="GO:0008765">
    <property type="term" value="F:UDP-N-acetylmuramoylalanyl-D-glutamate-2,6-diaminopimelate ligase activity"/>
    <property type="evidence" value="ECO:0007669"/>
    <property type="project" value="UniProtKB-UniRule"/>
</dbReference>
<dbReference type="PATRIC" id="fig|1224163.3.peg.1771"/>
<feature type="binding site" evidence="7">
    <location>
        <position position="480"/>
    </location>
    <ligand>
        <name>meso-2,6-diaminopimelate</name>
        <dbReference type="ChEBI" id="CHEBI:57791"/>
    </ligand>
</feature>
<evidence type="ECO:0000313" key="13">
    <source>
        <dbReference type="Proteomes" id="UP000015388"/>
    </source>
</evidence>
<feature type="binding site" evidence="7">
    <location>
        <position position="195"/>
    </location>
    <ligand>
        <name>UDP-N-acetyl-alpha-D-muramoyl-L-alanyl-D-glutamate</name>
        <dbReference type="ChEBI" id="CHEBI:83900"/>
    </ligand>
</feature>
<dbReference type="GO" id="GO:0051301">
    <property type="term" value="P:cell division"/>
    <property type="evidence" value="ECO:0007669"/>
    <property type="project" value="UniProtKB-KW"/>
</dbReference>
<dbReference type="Gene3D" id="3.40.1390.10">
    <property type="entry name" value="MurE/MurF, N-terminal domain"/>
    <property type="match status" value="1"/>
</dbReference>